<keyword evidence="1" id="KW-0479">Metal-binding</keyword>
<keyword evidence="4" id="KW-0805">Transcription regulation</keyword>
<dbReference type="SMART" id="SM00401">
    <property type="entry name" value="ZnF_GATA"/>
    <property type="match status" value="1"/>
</dbReference>
<feature type="non-terminal residue" evidence="11">
    <location>
        <position position="623"/>
    </location>
</feature>
<feature type="domain" description="GATA-type" evidence="10">
    <location>
        <begin position="63"/>
        <end position="88"/>
    </location>
</feature>
<evidence type="ECO:0000313" key="11">
    <source>
        <dbReference type="EMBL" id="KAK3247661.1"/>
    </source>
</evidence>
<sequence>MQALVDRRKRLVQALKVHKGRLAKKRLQVFQETAVSEEPTVPVRDEVKPPTVSAIAATDVPTCLDCGTRSTPQWRRGRGGPKTMCNACYARKAPRRRNAKLNRQSQKHLPSGTVHLANKANHLPKILDTPKTALQTTLSAIQKPDTKRAALQDNSARKLQHARCLPEADVSSPPSSSPGNPHQPRTVSPKETLGTHEAVRWVSSPPERIHREGSLIPGSILGKVSAPETQPDEAQLGTFLGDRAARSEFGGSPDVDDDENTTVGLGVTAPSDWRSGCHLDGERHRTLEPEDFREVESATDAGHPQTTIVSPGCAKQTRFEIETSRPPGQRARLANPGTTLAMSYQLNDECNTSHTRYPCRARCDTITNQDRTRDDILGRHSAARNSEQVLNADDLPRESFIPDSEDTGEDYTVRGSDPRLPGSSYRLARDSVSVVPDSVDEEAVHSEEYLPYVSSVASPMGNRSASVVPDSVDEDAEHTIEPVSQVVRQGTSAAKASVSVLPISVHHHEGYIGEVPARVASYDSPLAHDSIEVVPCSERRGKKARVAQEGCWVQQYKELMGDGGPLETPVINKKCASIEPNCQSLSTRISQEGAVHLSESETVCVPSSLLPESQAGGVLSRKF</sequence>
<gene>
    <name evidence="11" type="ORF">CYMTET_42848</name>
</gene>
<evidence type="ECO:0000256" key="9">
    <source>
        <dbReference type="SAM" id="MobiDB-lite"/>
    </source>
</evidence>
<dbReference type="EMBL" id="LGRX02028765">
    <property type="protein sequence ID" value="KAK3247661.1"/>
    <property type="molecule type" value="Genomic_DNA"/>
</dbReference>
<keyword evidence="3" id="KW-0862">Zinc</keyword>
<protein>
    <recommendedName>
        <fullName evidence="10">GATA-type domain-containing protein</fullName>
    </recommendedName>
</protein>
<evidence type="ECO:0000256" key="7">
    <source>
        <dbReference type="ARBA" id="ARBA00037539"/>
    </source>
</evidence>
<reference evidence="11 12" key="1">
    <citation type="journal article" date="2015" name="Genome Biol. Evol.">
        <title>Comparative Genomics of a Bacterivorous Green Alga Reveals Evolutionary Causalities and Consequences of Phago-Mixotrophic Mode of Nutrition.</title>
        <authorList>
            <person name="Burns J.A."/>
            <person name="Paasch A."/>
            <person name="Narechania A."/>
            <person name="Kim E."/>
        </authorList>
    </citation>
    <scope>NUCLEOTIDE SEQUENCE [LARGE SCALE GENOMIC DNA]</scope>
    <source>
        <strain evidence="11 12">PLY_AMNH</strain>
    </source>
</reference>
<evidence type="ECO:0000256" key="5">
    <source>
        <dbReference type="ARBA" id="ARBA00023163"/>
    </source>
</evidence>
<evidence type="ECO:0000256" key="8">
    <source>
        <dbReference type="PROSITE-ProRule" id="PRU00094"/>
    </source>
</evidence>
<dbReference type="InterPro" id="IPR013088">
    <property type="entry name" value="Znf_NHR/GATA"/>
</dbReference>
<evidence type="ECO:0000313" key="12">
    <source>
        <dbReference type="Proteomes" id="UP001190700"/>
    </source>
</evidence>
<accession>A0AAE0C3C9</accession>
<dbReference type="GO" id="GO:0006355">
    <property type="term" value="P:regulation of DNA-templated transcription"/>
    <property type="evidence" value="ECO:0007669"/>
    <property type="project" value="InterPro"/>
</dbReference>
<dbReference type="Gene3D" id="3.30.50.10">
    <property type="entry name" value="Erythroid Transcription Factor GATA-1, subunit A"/>
    <property type="match status" value="1"/>
</dbReference>
<dbReference type="GO" id="GO:0043565">
    <property type="term" value="F:sequence-specific DNA binding"/>
    <property type="evidence" value="ECO:0007669"/>
    <property type="project" value="InterPro"/>
</dbReference>
<dbReference type="Pfam" id="PF00320">
    <property type="entry name" value="GATA"/>
    <property type="match status" value="1"/>
</dbReference>
<dbReference type="PANTHER" id="PTHR47172:SF24">
    <property type="entry name" value="GATA ZINC FINGER DOMAIN-CONTAINING PROTEIN 14-RELATED"/>
    <property type="match status" value="1"/>
</dbReference>
<comment type="function">
    <text evidence="7">Transcriptional regulator that specifically binds 5'-GATA-3' or 5'-GAT-3' motifs within gene promoters.</text>
</comment>
<dbReference type="PROSITE" id="PS50114">
    <property type="entry name" value="GATA_ZN_FINGER_2"/>
    <property type="match status" value="1"/>
</dbReference>
<dbReference type="GO" id="GO:0008270">
    <property type="term" value="F:zinc ion binding"/>
    <property type="evidence" value="ECO:0007669"/>
    <property type="project" value="UniProtKB-KW"/>
</dbReference>
<feature type="region of interest" description="Disordered" evidence="9">
    <location>
        <begin position="154"/>
        <end position="194"/>
    </location>
</feature>
<organism evidence="11 12">
    <name type="scientific">Cymbomonas tetramitiformis</name>
    <dbReference type="NCBI Taxonomy" id="36881"/>
    <lineage>
        <taxon>Eukaryota</taxon>
        <taxon>Viridiplantae</taxon>
        <taxon>Chlorophyta</taxon>
        <taxon>Pyramimonadophyceae</taxon>
        <taxon>Pyramimonadales</taxon>
        <taxon>Pyramimonadaceae</taxon>
        <taxon>Cymbomonas</taxon>
    </lineage>
</organism>
<proteinExistence type="inferred from homology"/>
<dbReference type="InterPro" id="IPR000679">
    <property type="entry name" value="Znf_GATA"/>
</dbReference>
<dbReference type="PROSITE" id="PS00344">
    <property type="entry name" value="GATA_ZN_FINGER_1"/>
    <property type="match status" value="1"/>
</dbReference>
<comment type="similarity">
    <text evidence="6">Belongs to the type IV zinc-finger family. Class B subfamily.</text>
</comment>
<comment type="caution">
    <text evidence="11">The sequence shown here is derived from an EMBL/GenBank/DDBJ whole genome shotgun (WGS) entry which is preliminary data.</text>
</comment>
<keyword evidence="2 8" id="KW-0863">Zinc-finger</keyword>
<keyword evidence="12" id="KW-1185">Reference proteome</keyword>
<feature type="region of interest" description="Disordered" evidence="9">
    <location>
        <begin position="382"/>
        <end position="419"/>
    </location>
</feature>
<evidence type="ECO:0000256" key="6">
    <source>
        <dbReference type="ARBA" id="ARBA00024019"/>
    </source>
</evidence>
<evidence type="ECO:0000259" key="10">
    <source>
        <dbReference type="PROSITE" id="PS50114"/>
    </source>
</evidence>
<name>A0AAE0C3C9_9CHLO</name>
<evidence type="ECO:0000256" key="3">
    <source>
        <dbReference type="ARBA" id="ARBA00022833"/>
    </source>
</evidence>
<dbReference type="Proteomes" id="UP001190700">
    <property type="component" value="Unassembled WGS sequence"/>
</dbReference>
<dbReference type="AlphaFoldDB" id="A0AAE0C3C9"/>
<evidence type="ECO:0000256" key="4">
    <source>
        <dbReference type="ARBA" id="ARBA00023015"/>
    </source>
</evidence>
<evidence type="ECO:0000256" key="2">
    <source>
        <dbReference type="ARBA" id="ARBA00022771"/>
    </source>
</evidence>
<dbReference type="SUPFAM" id="SSF57716">
    <property type="entry name" value="Glucocorticoid receptor-like (DNA-binding domain)"/>
    <property type="match status" value="1"/>
</dbReference>
<evidence type="ECO:0000256" key="1">
    <source>
        <dbReference type="ARBA" id="ARBA00022723"/>
    </source>
</evidence>
<dbReference type="PANTHER" id="PTHR47172">
    <property type="entry name" value="OS01G0976800 PROTEIN"/>
    <property type="match status" value="1"/>
</dbReference>
<dbReference type="CDD" id="cd00202">
    <property type="entry name" value="ZnF_GATA"/>
    <property type="match status" value="1"/>
</dbReference>
<keyword evidence="5" id="KW-0804">Transcription</keyword>